<dbReference type="GO" id="GO:0003677">
    <property type="term" value="F:DNA binding"/>
    <property type="evidence" value="ECO:0007669"/>
    <property type="project" value="UniProtKB-KW"/>
</dbReference>
<comment type="caution">
    <text evidence="7">The sequence shown here is derived from an EMBL/GenBank/DDBJ whole genome shotgun (WGS) entry which is preliminary data.</text>
</comment>
<dbReference type="CDD" id="cd00609">
    <property type="entry name" value="AAT_like"/>
    <property type="match status" value="1"/>
</dbReference>
<evidence type="ECO:0000256" key="5">
    <source>
        <dbReference type="ARBA" id="ARBA00023163"/>
    </source>
</evidence>
<dbReference type="PANTHER" id="PTHR46577:SF1">
    <property type="entry name" value="HTH-TYPE TRANSCRIPTIONAL REGULATORY PROTEIN GABR"/>
    <property type="match status" value="1"/>
</dbReference>
<dbReference type="InterPro" id="IPR036390">
    <property type="entry name" value="WH_DNA-bd_sf"/>
</dbReference>
<evidence type="ECO:0000313" key="8">
    <source>
        <dbReference type="Proteomes" id="UP000567795"/>
    </source>
</evidence>
<name>A0A852ZSJ5_9ACTN</name>
<dbReference type="InterPro" id="IPR015424">
    <property type="entry name" value="PyrdxlP-dep_Trfase"/>
</dbReference>
<reference evidence="7 8" key="1">
    <citation type="submission" date="2020-07" db="EMBL/GenBank/DDBJ databases">
        <title>Sequencing the genomes of 1000 actinobacteria strains.</title>
        <authorList>
            <person name="Klenk H.-P."/>
        </authorList>
    </citation>
    <scope>NUCLEOTIDE SEQUENCE [LARGE SCALE GENOMIC DNA]</scope>
    <source>
        <strain evidence="7 8">DSM 42178</strain>
    </source>
</reference>
<dbReference type="CDD" id="cd07377">
    <property type="entry name" value="WHTH_GntR"/>
    <property type="match status" value="1"/>
</dbReference>
<dbReference type="PANTHER" id="PTHR46577">
    <property type="entry name" value="HTH-TYPE TRANSCRIPTIONAL REGULATORY PROTEIN GABR"/>
    <property type="match status" value="1"/>
</dbReference>
<dbReference type="InterPro" id="IPR015421">
    <property type="entry name" value="PyrdxlP-dep_Trfase_major"/>
</dbReference>
<dbReference type="RefSeq" id="WP_246449786.1">
    <property type="nucleotide sequence ID" value="NZ_JACBZD010000001.1"/>
</dbReference>
<proteinExistence type="inferred from homology"/>
<dbReference type="AlphaFoldDB" id="A0A852ZSJ5"/>
<dbReference type="Pfam" id="PF00392">
    <property type="entry name" value="GntR"/>
    <property type="match status" value="1"/>
</dbReference>
<comment type="similarity">
    <text evidence="1">In the C-terminal section; belongs to the class-I pyridoxal-phosphate-dependent aminotransferase family.</text>
</comment>
<dbReference type="SMART" id="SM00345">
    <property type="entry name" value="HTH_GNTR"/>
    <property type="match status" value="1"/>
</dbReference>
<keyword evidence="5" id="KW-0804">Transcription</keyword>
<evidence type="ECO:0000313" key="7">
    <source>
        <dbReference type="EMBL" id="NYI05309.1"/>
    </source>
</evidence>
<dbReference type="InterPro" id="IPR051446">
    <property type="entry name" value="HTH_trans_reg/aminotransferase"/>
</dbReference>
<gene>
    <name evidence="7" type="ORF">FHU37_002252</name>
</gene>
<evidence type="ECO:0000256" key="1">
    <source>
        <dbReference type="ARBA" id="ARBA00005384"/>
    </source>
</evidence>
<dbReference type="GO" id="GO:0030170">
    <property type="term" value="F:pyridoxal phosphate binding"/>
    <property type="evidence" value="ECO:0007669"/>
    <property type="project" value="InterPro"/>
</dbReference>
<keyword evidence="4 7" id="KW-0238">DNA-binding</keyword>
<accession>A0A852ZSJ5</accession>
<keyword evidence="3" id="KW-0805">Transcription regulation</keyword>
<protein>
    <submittedName>
        <fullName evidence="7">DNA-binding transcriptional MocR family regulator</fullName>
    </submittedName>
</protein>
<dbReference type="SUPFAM" id="SSF46785">
    <property type="entry name" value="Winged helix' DNA-binding domain"/>
    <property type="match status" value="1"/>
</dbReference>
<dbReference type="Gene3D" id="1.10.10.10">
    <property type="entry name" value="Winged helix-like DNA-binding domain superfamily/Winged helix DNA-binding domain"/>
    <property type="match status" value="1"/>
</dbReference>
<dbReference type="EMBL" id="JACBZD010000001">
    <property type="protein sequence ID" value="NYI05309.1"/>
    <property type="molecule type" value="Genomic_DNA"/>
</dbReference>
<evidence type="ECO:0000256" key="4">
    <source>
        <dbReference type="ARBA" id="ARBA00023125"/>
    </source>
</evidence>
<evidence type="ECO:0000256" key="3">
    <source>
        <dbReference type="ARBA" id="ARBA00023015"/>
    </source>
</evidence>
<keyword evidence="8" id="KW-1185">Reference proteome</keyword>
<dbReference type="SUPFAM" id="SSF53383">
    <property type="entry name" value="PLP-dependent transferases"/>
    <property type="match status" value="1"/>
</dbReference>
<sequence>MELIATDLAERLGRWSSGRGPLYVLLAARLRRLIDEGELPPGAPLPTDRALAPALAVGRGTVVAAYDELRLQGRIVRRQGSGTRVAGPPEAALTRGTTGASVFLHLLEPKQDVIMLACAAPDSPPPELAEAYARIAPRLAAISGDIGYHPSGHPALRRALAEHYTARGVPTQPEQILVTGGAQQALSLLARAFVRPGDHVLVEAPTYPGALEAFREEGAVVRGLPVGLAGLAAAARERRPVLAYAVPTFHNPTGAVLSALARRRLVEEAAGAGVPLIDDEVLAGLAFPGTEASPGGEAGPGGEVTPPPLAAYAPRGEAVVSVGSLSKVAWGGSRVGWVRAAAPVVARLARLRAVRDLGGDVPAQLAAAELLPRLDAVRRRRAVERRARHDRLRAELARHLPEWDVPPVAGGHTLWVRLPQGDGTSFAQAALRHGVAVLPGGGLDASGGSREFLRLHFVLPEEELSEAVRRLAAAWRAYDPSARRGGAPPTMAV</sequence>
<organism evidence="7 8">
    <name type="scientific">Allostreptomyces psammosilenae</name>
    <dbReference type="NCBI Taxonomy" id="1892865"/>
    <lineage>
        <taxon>Bacteria</taxon>
        <taxon>Bacillati</taxon>
        <taxon>Actinomycetota</taxon>
        <taxon>Actinomycetes</taxon>
        <taxon>Kitasatosporales</taxon>
        <taxon>Streptomycetaceae</taxon>
        <taxon>Allostreptomyces</taxon>
    </lineage>
</organism>
<keyword evidence="2" id="KW-0663">Pyridoxal phosphate</keyword>
<feature type="domain" description="HTH gntR-type" evidence="6">
    <location>
        <begin position="20"/>
        <end position="88"/>
    </location>
</feature>
<dbReference type="GO" id="GO:0003700">
    <property type="term" value="F:DNA-binding transcription factor activity"/>
    <property type="evidence" value="ECO:0007669"/>
    <property type="project" value="InterPro"/>
</dbReference>
<dbReference type="Pfam" id="PF00155">
    <property type="entry name" value="Aminotran_1_2"/>
    <property type="match status" value="1"/>
</dbReference>
<dbReference type="InterPro" id="IPR000524">
    <property type="entry name" value="Tscrpt_reg_HTH_GntR"/>
</dbReference>
<evidence type="ECO:0000259" key="6">
    <source>
        <dbReference type="PROSITE" id="PS50949"/>
    </source>
</evidence>
<dbReference type="Proteomes" id="UP000567795">
    <property type="component" value="Unassembled WGS sequence"/>
</dbReference>
<dbReference type="InterPro" id="IPR004839">
    <property type="entry name" value="Aminotransferase_I/II_large"/>
</dbReference>
<dbReference type="PROSITE" id="PS50949">
    <property type="entry name" value="HTH_GNTR"/>
    <property type="match status" value="1"/>
</dbReference>
<evidence type="ECO:0000256" key="2">
    <source>
        <dbReference type="ARBA" id="ARBA00022898"/>
    </source>
</evidence>
<dbReference type="Gene3D" id="3.40.640.10">
    <property type="entry name" value="Type I PLP-dependent aspartate aminotransferase-like (Major domain)"/>
    <property type="match status" value="1"/>
</dbReference>
<dbReference type="InterPro" id="IPR036388">
    <property type="entry name" value="WH-like_DNA-bd_sf"/>
</dbReference>